<reference evidence="1 2" key="1">
    <citation type="journal article" date="2010" name="Stand. Genomic Sci.">
        <title>Complete genome sequence of Vulcanisaeta distributa type strain (IC-017).</title>
        <authorList>
            <person name="Mavromatis K."/>
            <person name="Sikorski J."/>
            <person name="Pabst E."/>
            <person name="Teshima H."/>
            <person name="Lapidus A."/>
            <person name="Lucas S."/>
            <person name="Nolan M."/>
            <person name="Glavina Del Rio T."/>
            <person name="Cheng J.F."/>
            <person name="Bruce D."/>
            <person name="Goodwin L."/>
            <person name="Pitluck S."/>
            <person name="Liolios K."/>
            <person name="Ivanova N."/>
            <person name="Mikhailova N."/>
            <person name="Pati A."/>
            <person name="Chen A."/>
            <person name="Palaniappan K."/>
            <person name="Land M."/>
            <person name="Hauser L."/>
            <person name="Chang Y.J."/>
            <person name="Jeffries C.D."/>
            <person name="Rohde M."/>
            <person name="Spring S."/>
            <person name="Goker M."/>
            <person name="Wirth R."/>
            <person name="Woyke T."/>
            <person name="Bristow J."/>
            <person name="Eisen J.A."/>
            <person name="Markowitz V."/>
            <person name="Hugenholtz P."/>
            <person name="Klenk H.P."/>
            <person name="Kyrpides N.C."/>
        </authorList>
    </citation>
    <scope>NUCLEOTIDE SEQUENCE [LARGE SCALE GENOMIC DNA]</scope>
    <source>
        <strain evidence="2">DSM 14429 / JCM 11212 / NBRC 100878 / IC-017</strain>
    </source>
</reference>
<dbReference type="KEGG" id="vdi:Vdis_0649"/>
<name>E1QVB7_VULDI</name>
<evidence type="ECO:0000313" key="1">
    <source>
        <dbReference type="EMBL" id="ADN50044.1"/>
    </source>
</evidence>
<dbReference type="HOGENOM" id="CLU_2490637_0_0_2"/>
<dbReference type="EMBL" id="CP002100">
    <property type="protein sequence ID" value="ADN50044.1"/>
    <property type="molecule type" value="Genomic_DNA"/>
</dbReference>
<sequence>MNCWNFSMGGPPGVQVRLPNGTEINGAGLVYMNYDWIAFANAWQGGKVVFQVYEPRSAMYDWVFSQWLSFKESQAYERFVEWAVEE</sequence>
<organism evidence="1 2">
    <name type="scientific">Vulcanisaeta distributa (strain DSM 14429 / JCM 11212 / NBRC 100878 / IC-017)</name>
    <dbReference type="NCBI Taxonomy" id="572478"/>
    <lineage>
        <taxon>Archaea</taxon>
        <taxon>Thermoproteota</taxon>
        <taxon>Thermoprotei</taxon>
        <taxon>Thermoproteales</taxon>
        <taxon>Thermoproteaceae</taxon>
        <taxon>Vulcanisaeta</taxon>
    </lineage>
</organism>
<reference evidence="2" key="2">
    <citation type="journal article" date="2010" name="Stand. Genomic Sci.">
        <title>Complete genome sequence of Vulcanisaeta distributa type strain (IC-017T).</title>
        <authorList>
            <person name="Mavromatis K."/>
            <person name="Sikorski J."/>
            <person name="Pabst E."/>
            <person name="Teshima H."/>
            <person name="Lapidus A."/>
            <person name="Lucas S."/>
            <person name="Nolan M."/>
            <person name="Glavina Del Rio T."/>
            <person name="Cheng J."/>
            <person name="Bruce D."/>
            <person name="Goodwin L."/>
            <person name="Pitluck S."/>
            <person name="Liolios K."/>
            <person name="Ivanova N."/>
            <person name="Mikhailova N."/>
            <person name="Pati A."/>
            <person name="Chen A."/>
            <person name="Palaniappan K."/>
            <person name="Land M."/>
            <person name="Hauser L."/>
            <person name="Chang Y."/>
            <person name="Jeffries C."/>
            <person name="Rohde M."/>
            <person name="Spring S."/>
            <person name="Goker M."/>
            <person name="Wirth R."/>
            <person name="Woyke T."/>
            <person name="Bristow J."/>
            <person name="Eisen J."/>
            <person name="Markowitz V."/>
            <person name="Hugenholtz P."/>
            <person name="Klenk H."/>
            <person name="Kyrpides N."/>
        </authorList>
    </citation>
    <scope>NUCLEOTIDE SEQUENCE [LARGE SCALE GENOMIC DNA]</scope>
    <source>
        <strain evidence="2">DSM 14429 / JCM 11212 / NBRC 100878 / IC-017</strain>
    </source>
</reference>
<evidence type="ECO:0000313" key="2">
    <source>
        <dbReference type="Proteomes" id="UP000006681"/>
    </source>
</evidence>
<gene>
    <name evidence="1" type="ordered locus">Vdis_0649</name>
</gene>
<dbReference type="RefSeq" id="WP_013335769.1">
    <property type="nucleotide sequence ID" value="NC_014537.1"/>
</dbReference>
<dbReference type="AlphaFoldDB" id="E1QVB7"/>
<keyword evidence="2" id="KW-1185">Reference proteome</keyword>
<accession>E1QVB7</accession>
<dbReference type="STRING" id="572478.Vdis_0649"/>
<dbReference type="Proteomes" id="UP000006681">
    <property type="component" value="Chromosome"/>
</dbReference>
<protein>
    <submittedName>
        <fullName evidence="1">Uncharacterized protein</fullName>
    </submittedName>
</protein>
<dbReference type="GeneID" id="9751570"/>
<proteinExistence type="predicted"/>